<gene>
    <name evidence="1" type="ORF">IDJ77_11165</name>
</gene>
<sequence>MATTKKSEKAANGSVFASSLKKFGKHVDALAGKNSPDAVYLKTVGLIRTKVLKSGKVYIVTHYTNGKPSRENRVPSNEFEKNYRWFI</sequence>
<comment type="caution">
    <text evidence="1">The sequence shown here is derived from an EMBL/GenBank/DDBJ whole genome shotgun (WGS) entry which is preliminary data.</text>
</comment>
<name>A0ABR7WQD0_9SPHI</name>
<evidence type="ECO:0000313" key="1">
    <source>
        <dbReference type="EMBL" id="MBD1364368.1"/>
    </source>
</evidence>
<accession>A0ABR7WQD0</accession>
<organism evidence="1 2">
    <name type="scientific">Mucilaginibacter pankratovii</name>
    <dbReference type="NCBI Taxonomy" id="2772110"/>
    <lineage>
        <taxon>Bacteria</taxon>
        <taxon>Pseudomonadati</taxon>
        <taxon>Bacteroidota</taxon>
        <taxon>Sphingobacteriia</taxon>
        <taxon>Sphingobacteriales</taxon>
        <taxon>Sphingobacteriaceae</taxon>
        <taxon>Mucilaginibacter</taxon>
    </lineage>
</organism>
<dbReference type="EMBL" id="JACWMY010000005">
    <property type="protein sequence ID" value="MBD1364368.1"/>
    <property type="molecule type" value="Genomic_DNA"/>
</dbReference>
<evidence type="ECO:0000313" key="2">
    <source>
        <dbReference type="Proteomes" id="UP000606600"/>
    </source>
</evidence>
<proteinExistence type="predicted"/>
<protein>
    <submittedName>
        <fullName evidence="1">Uncharacterized protein</fullName>
    </submittedName>
</protein>
<dbReference type="Proteomes" id="UP000606600">
    <property type="component" value="Unassembled WGS sequence"/>
</dbReference>
<dbReference type="RefSeq" id="WP_191189033.1">
    <property type="nucleotide sequence ID" value="NZ_JACWMY010000005.1"/>
</dbReference>
<reference evidence="1 2" key="1">
    <citation type="submission" date="2020-09" db="EMBL/GenBank/DDBJ databases">
        <title>Novel species of Mucilaginibacter isolated from a glacier on the Tibetan Plateau.</title>
        <authorList>
            <person name="Liu Q."/>
            <person name="Xin Y.-H."/>
        </authorList>
    </citation>
    <scope>NUCLEOTIDE SEQUENCE [LARGE SCALE GENOMIC DNA]</scope>
    <source>
        <strain evidence="1 2">ZT4R22</strain>
    </source>
</reference>
<keyword evidence="2" id="KW-1185">Reference proteome</keyword>